<keyword evidence="4" id="KW-0547">Nucleotide-binding</keyword>
<dbReference type="AlphaFoldDB" id="A0A0R3T7X0"/>
<dbReference type="GO" id="GO:0051959">
    <property type="term" value="F:dynein light intermediate chain binding"/>
    <property type="evidence" value="ECO:0007669"/>
    <property type="project" value="InterPro"/>
</dbReference>
<evidence type="ECO:0000256" key="3">
    <source>
        <dbReference type="ARBA" id="ARBA00022490"/>
    </source>
</evidence>
<protein>
    <submittedName>
        <fullName evidence="10">Dynein_C domain-containing protein</fullName>
    </submittedName>
</protein>
<dbReference type="STRING" id="102285.A0A0R3T7X0"/>
<keyword evidence="5" id="KW-0175">Coiled coil</keyword>
<dbReference type="GO" id="GO:0030286">
    <property type="term" value="C:dynein complex"/>
    <property type="evidence" value="ECO:0007669"/>
    <property type="project" value="InterPro"/>
</dbReference>
<dbReference type="GO" id="GO:0005929">
    <property type="term" value="C:cilium"/>
    <property type="evidence" value="ECO:0007669"/>
    <property type="project" value="UniProtKB-SubCell"/>
</dbReference>
<keyword evidence="8" id="KW-0966">Cell projection</keyword>
<keyword evidence="7" id="KW-0206">Cytoskeleton</keyword>
<dbReference type="PANTHER" id="PTHR22878:SF68">
    <property type="entry name" value="DYNEIN HEAVY CHAIN 6, AXONEMAL-LIKE"/>
    <property type="match status" value="1"/>
</dbReference>
<dbReference type="InterPro" id="IPR026983">
    <property type="entry name" value="DHC"/>
</dbReference>
<dbReference type="Gene3D" id="3.10.490.20">
    <property type="match status" value="1"/>
</dbReference>
<dbReference type="GO" id="GO:0007018">
    <property type="term" value="P:microtubule-based movement"/>
    <property type="evidence" value="ECO:0007669"/>
    <property type="project" value="InterPro"/>
</dbReference>
<dbReference type="InterPro" id="IPR043160">
    <property type="entry name" value="Dynein_C_barrel"/>
</dbReference>
<dbReference type="Gene3D" id="1.20.1270.280">
    <property type="match status" value="1"/>
</dbReference>
<dbReference type="PANTHER" id="PTHR22878">
    <property type="entry name" value="DYNEIN HEAVY CHAIN 6, AXONEMAL-LIKE-RELATED"/>
    <property type="match status" value="1"/>
</dbReference>
<evidence type="ECO:0000256" key="2">
    <source>
        <dbReference type="ARBA" id="ARBA00004245"/>
    </source>
</evidence>
<accession>A0A0R3T7X0</accession>
<evidence type="ECO:0000313" key="10">
    <source>
        <dbReference type="WBParaSite" id="HNAJ_0000315801-mRNA-1"/>
    </source>
</evidence>
<evidence type="ECO:0000256" key="6">
    <source>
        <dbReference type="ARBA" id="ARBA00023069"/>
    </source>
</evidence>
<keyword evidence="3" id="KW-0963">Cytoplasm</keyword>
<evidence type="ECO:0000259" key="9">
    <source>
        <dbReference type="Pfam" id="PF18199"/>
    </source>
</evidence>
<organism evidence="10">
    <name type="scientific">Rodentolepis nana</name>
    <name type="common">Dwarf tapeworm</name>
    <name type="synonym">Hymenolepis nana</name>
    <dbReference type="NCBI Taxonomy" id="102285"/>
    <lineage>
        <taxon>Eukaryota</taxon>
        <taxon>Metazoa</taxon>
        <taxon>Spiralia</taxon>
        <taxon>Lophotrochozoa</taxon>
        <taxon>Platyhelminthes</taxon>
        <taxon>Cestoda</taxon>
        <taxon>Eucestoda</taxon>
        <taxon>Cyclophyllidea</taxon>
        <taxon>Hymenolepididae</taxon>
        <taxon>Rodentolepis</taxon>
    </lineage>
</organism>
<dbReference type="GO" id="GO:0045505">
    <property type="term" value="F:dynein intermediate chain binding"/>
    <property type="evidence" value="ECO:0007669"/>
    <property type="project" value="InterPro"/>
</dbReference>
<evidence type="ECO:0000256" key="1">
    <source>
        <dbReference type="ARBA" id="ARBA00004138"/>
    </source>
</evidence>
<feature type="domain" description="Dynein heavy chain C-terminal" evidence="9">
    <location>
        <begin position="1"/>
        <end position="316"/>
    </location>
</feature>
<sequence>LEVQPRTSGDKKGRTHDDVVFELAGNLLAHLPPLIPKEKAKADLFNTDRKGRVNSLTTVLVQEVDRYNNLLNIIKISLTQLQKAVKGFLVMSEKLEKIYNSFLLNLVPEAWENAAYPSLKPLGSWMKDLALRVQFITLWLKNGAPTSFWISGFFFPQGFLTGVLQNYARKYDFPIDHLSFDFTVLPNFRDQETYIRLMDTLKYEEIHPEDRTIAIPEDGVLIHGLFMDGFRWDINTMMIADSLSGVTMEPMPMIHMKPEMDFKPDTDRYVAPLYKTSTRAGVLSTTGISTNFITAIPLPSSEPQERWISYGAALLCENV</sequence>
<comment type="subcellular location">
    <subcellularLocation>
        <location evidence="1">Cell projection</location>
        <location evidence="1">Cilium</location>
    </subcellularLocation>
    <subcellularLocation>
        <location evidence="2">Cytoplasm</location>
        <location evidence="2">Cytoskeleton</location>
    </subcellularLocation>
</comment>
<name>A0A0R3T7X0_RODNA</name>
<dbReference type="GO" id="GO:0000166">
    <property type="term" value="F:nucleotide binding"/>
    <property type="evidence" value="ECO:0007669"/>
    <property type="project" value="UniProtKB-KW"/>
</dbReference>
<proteinExistence type="predicted"/>
<keyword evidence="6" id="KW-0969">Cilium</keyword>
<evidence type="ECO:0000256" key="5">
    <source>
        <dbReference type="ARBA" id="ARBA00023054"/>
    </source>
</evidence>
<dbReference type="Pfam" id="PF18199">
    <property type="entry name" value="Dynein_C"/>
    <property type="match status" value="1"/>
</dbReference>
<dbReference type="WBParaSite" id="HNAJ_0000315801-mRNA-1">
    <property type="protein sequence ID" value="HNAJ_0000315801-mRNA-1"/>
    <property type="gene ID" value="HNAJ_0000315801"/>
</dbReference>
<evidence type="ECO:0000256" key="4">
    <source>
        <dbReference type="ARBA" id="ARBA00022741"/>
    </source>
</evidence>
<evidence type="ECO:0000256" key="8">
    <source>
        <dbReference type="ARBA" id="ARBA00023273"/>
    </source>
</evidence>
<dbReference type="FunFam" id="3.10.490.20:FF:000005">
    <property type="entry name" value="Dynein axonemal heavy chain 6"/>
    <property type="match status" value="1"/>
</dbReference>
<reference evidence="10" key="1">
    <citation type="submission" date="2017-02" db="UniProtKB">
        <authorList>
            <consortium name="WormBaseParasite"/>
        </authorList>
    </citation>
    <scope>IDENTIFICATION</scope>
</reference>
<evidence type="ECO:0000256" key="7">
    <source>
        <dbReference type="ARBA" id="ARBA00023212"/>
    </source>
</evidence>
<dbReference type="InterPro" id="IPR041228">
    <property type="entry name" value="Dynein_C"/>
</dbReference>